<dbReference type="Pfam" id="PF06790">
    <property type="entry name" value="UPF0259"/>
    <property type="match status" value="1"/>
</dbReference>
<dbReference type="InterPro" id="IPR009627">
    <property type="entry name" value="UPF0259"/>
</dbReference>
<feature type="transmembrane region" description="Helical" evidence="7">
    <location>
        <begin position="145"/>
        <end position="167"/>
    </location>
</feature>
<evidence type="ECO:0000256" key="1">
    <source>
        <dbReference type="ARBA" id="ARBA00004429"/>
    </source>
</evidence>
<evidence type="ECO:0000256" key="2">
    <source>
        <dbReference type="ARBA" id="ARBA00005633"/>
    </source>
</evidence>
<feature type="transmembrane region" description="Helical" evidence="7">
    <location>
        <begin position="20"/>
        <end position="41"/>
    </location>
</feature>
<dbReference type="NCBIfam" id="NF002774">
    <property type="entry name" value="PRK02868.1"/>
    <property type="match status" value="1"/>
</dbReference>
<keyword evidence="6 7" id="KW-0472">Membrane</keyword>
<evidence type="ECO:0000256" key="3">
    <source>
        <dbReference type="ARBA" id="ARBA00022475"/>
    </source>
</evidence>
<sequence length="245" mass="25892">MSITAGSLYRDTGNFLRHQLVTIVLIALLTSLITVIIGHVLTPGSDQLSILSEGDNGGASSLIEVIQNLSPEQQQVLLRASAAGTFASLVGNTLLLGAMLCLIPLVSAGQRTSALRAIGASAPLLPRLLLLTFLITLVVQLGFMVLVIPGVILGILLSLAPIVMAIEKTGIFAAMRASSRLAWSHIRLIAPAVIVWLLAKMALLLLASSFTVLPANVASVLLNALSNLVSAILVIYLFRLYMLLR</sequence>
<evidence type="ECO:0000256" key="4">
    <source>
        <dbReference type="ARBA" id="ARBA00022692"/>
    </source>
</evidence>
<feature type="transmembrane region" description="Helical" evidence="7">
    <location>
        <begin position="86"/>
        <end position="106"/>
    </location>
</feature>
<evidence type="ECO:0000256" key="6">
    <source>
        <dbReference type="ARBA" id="ARBA00023136"/>
    </source>
</evidence>
<dbReference type="Proteomes" id="UP000236345">
    <property type="component" value="Unassembled WGS sequence"/>
</dbReference>
<comment type="similarity">
    <text evidence="2 7">Belongs to the UPF0259 family.</text>
</comment>
<reference evidence="9" key="1">
    <citation type="submission" date="2017-09" db="EMBL/GenBank/DDBJ databases">
        <authorList>
            <person name="Palmer M."/>
            <person name="Steenkamp E.T."/>
            <person name="Coetzee M.P."/>
            <person name="Avontuur J.R."/>
            <person name="Van Zyl E."/>
            <person name="Chan W.-Y."/>
            <person name="Blom J."/>
            <person name="Venter S.N."/>
        </authorList>
    </citation>
    <scope>NUCLEOTIDE SEQUENCE [LARGE SCALE GENOMIC DNA]</scope>
    <source>
        <strain evidence="9">QC88-366</strain>
    </source>
</reference>
<dbReference type="HAMAP" id="MF_01067">
    <property type="entry name" value="UPF0259"/>
    <property type="match status" value="1"/>
</dbReference>
<accession>A0A2K1QD47</accession>
<evidence type="ECO:0000313" key="8">
    <source>
        <dbReference type="EMBL" id="PNS12948.1"/>
    </source>
</evidence>
<comment type="subcellular location">
    <subcellularLocation>
        <location evidence="1">Cell inner membrane</location>
        <topology evidence="1">Multi-pass membrane protein</topology>
    </subcellularLocation>
    <subcellularLocation>
        <location evidence="7">Cell membrane</location>
        <topology evidence="7">Multi-pass membrane protein</topology>
    </subcellularLocation>
</comment>
<keyword evidence="5 7" id="KW-1133">Transmembrane helix</keyword>
<evidence type="ECO:0000256" key="7">
    <source>
        <dbReference type="HAMAP-Rule" id="MF_01067"/>
    </source>
</evidence>
<organism evidence="8 9">
    <name type="scientific">Mixta theicola</name>
    <dbReference type="NCBI Taxonomy" id="1458355"/>
    <lineage>
        <taxon>Bacteria</taxon>
        <taxon>Pseudomonadati</taxon>
        <taxon>Pseudomonadota</taxon>
        <taxon>Gammaproteobacteria</taxon>
        <taxon>Enterobacterales</taxon>
        <taxon>Erwiniaceae</taxon>
        <taxon>Mixta</taxon>
    </lineage>
</organism>
<feature type="transmembrane region" description="Helical" evidence="7">
    <location>
        <begin position="118"/>
        <end position="139"/>
    </location>
</feature>
<dbReference type="GO" id="GO:0005886">
    <property type="term" value="C:plasma membrane"/>
    <property type="evidence" value="ECO:0007669"/>
    <property type="project" value="UniProtKB-SubCell"/>
</dbReference>
<dbReference type="OrthoDB" id="6454524at2"/>
<feature type="transmembrane region" description="Helical" evidence="7">
    <location>
        <begin position="217"/>
        <end position="238"/>
    </location>
</feature>
<keyword evidence="4 7" id="KW-0812">Transmembrane</keyword>
<dbReference type="AlphaFoldDB" id="A0A2K1QD47"/>
<evidence type="ECO:0000256" key="5">
    <source>
        <dbReference type="ARBA" id="ARBA00022989"/>
    </source>
</evidence>
<gene>
    <name evidence="8" type="ORF">COO59_03260</name>
</gene>
<dbReference type="EMBL" id="NWUO01000002">
    <property type="protein sequence ID" value="PNS12948.1"/>
    <property type="molecule type" value="Genomic_DNA"/>
</dbReference>
<protein>
    <recommendedName>
        <fullName evidence="7">UPF0259 membrane protein COO59_03260</fullName>
    </recommendedName>
</protein>
<evidence type="ECO:0000313" key="9">
    <source>
        <dbReference type="Proteomes" id="UP000236345"/>
    </source>
</evidence>
<feature type="transmembrane region" description="Helical" evidence="7">
    <location>
        <begin position="188"/>
        <end position="211"/>
    </location>
</feature>
<comment type="caution">
    <text evidence="8">The sequence shown here is derived from an EMBL/GenBank/DDBJ whole genome shotgun (WGS) entry which is preliminary data.</text>
</comment>
<keyword evidence="3 7" id="KW-1003">Cell membrane</keyword>
<dbReference type="RefSeq" id="WP_103058416.1">
    <property type="nucleotide sequence ID" value="NZ_BSOF01000026.1"/>
</dbReference>
<proteinExistence type="inferred from homology"/>
<keyword evidence="9" id="KW-1185">Reference proteome</keyword>
<name>A0A2K1QD47_9GAMM</name>